<dbReference type="PANTHER" id="PTHR42923:SF47">
    <property type="entry name" value="BLR3003 PROTEIN"/>
    <property type="match status" value="1"/>
</dbReference>
<dbReference type="SUPFAM" id="SSF51905">
    <property type="entry name" value="FAD/NAD(P)-binding domain"/>
    <property type="match status" value="1"/>
</dbReference>
<name>A0A7H9BFY2_9NEIS</name>
<sequence length="468" mass="50208">MSSLNPTSKHVAIIGGGYAGMAAAVELAAAGVQVTVFEAGKVLGGRARRVERASLSSHSGENRPQPLDNGQHLVIGAYSELLRLMRECGVDLNAAFLRQPMRLETVSHNGEPNFLLACPKLPAPLHLAVALIRAKGLTWSERWALIRAIQVAKWRGWRLKHDTTVAEWLLEQRQPAGLISRFWTPLTLAALNTPLELASAQVLLNVLRDSLGGSRAASDLLLPKVDFSALFTEPAASYVTKKGGYIQLGIRAKKVGLDTAGWYINGLPERFDAVVCAVAPHQASKLLSDSTSIAAATEILSRQLAAWPYQPIVTVYLQYEANVSLPQPMLGLSDAISQWVFDRGVTHTCPGLIAVVISAQGVHSGLSHDDLALAVQEELHQRLGLPDLVLQQQVITEKRATFACTPNLVRPANRTASAGFYLAGDYTAGLAAMSGKDRGEYPATLEGAVRSGVKAANAVLQDFKGISL</sequence>
<gene>
    <name evidence="2" type="ORF">HQ393_00385</name>
</gene>
<dbReference type="Pfam" id="PF01593">
    <property type="entry name" value="Amino_oxidase"/>
    <property type="match status" value="1"/>
</dbReference>
<dbReference type="GO" id="GO:0016491">
    <property type="term" value="F:oxidoreductase activity"/>
    <property type="evidence" value="ECO:0007669"/>
    <property type="project" value="InterPro"/>
</dbReference>
<dbReference type="InterPro" id="IPR036188">
    <property type="entry name" value="FAD/NAD-bd_sf"/>
</dbReference>
<protein>
    <submittedName>
        <fullName evidence="2">FAD-dependent oxidoreductase</fullName>
    </submittedName>
</protein>
<dbReference type="InterPro" id="IPR050464">
    <property type="entry name" value="Zeta_carotene_desat/Oxidored"/>
</dbReference>
<keyword evidence="3" id="KW-1185">Reference proteome</keyword>
<dbReference type="Gene3D" id="3.50.50.60">
    <property type="entry name" value="FAD/NAD(P)-binding domain"/>
    <property type="match status" value="1"/>
</dbReference>
<organism evidence="2 3">
    <name type="scientific">Chitinibacter bivalviorum</name>
    <dbReference type="NCBI Taxonomy" id="2739434"/>
    <lineage>
        <taxon>Bacteria</taxon>
        <taxon>Pseudomonadati</taxon>
        <taxon>Pseudomonadota</taxon>
        <taxon>Betaproteobacteria</taxon>
        <taxon>Neisseriales</taxon>
        <taxon>Chitinibacteraceae</taxon>
        <taxon>Chitinibacter</taxon>
    </lineage>
</organism>
<evidence type="ECO:0000259" key="1">
    <source>
        <dbReference type="Pfam" id="PF01593"/>
    </source>
</evidence>
<reference evidence="2 3" key="1">
    <citation type="submission" date="2020-07" db="EMBL/GenBank/DDBJ databases">
        <title>Complete genome sequence of Chitinibacter sp. 2T18.</title>
        <authorList>
            <person name="Bae J.-W."/>
            <person name="Choi J.-W."/>
        </authorList>
    </citation>
    <scope>NUCLEOTIDE SEQUENCE [LARGE SCALE GENOMIC DNA]</scope>
    <source>
        <strain evidence="2 3">2T18</strain>
    </source>
</reference>
<proteinExistence type="predicted"/>
<dbReference type="Proteomes" id="UP000509597">
    <property type="component" value="Chromosome"/>
</dbReference>
<dbReference type="RefSeq" id="WP_179356907.1">
    <property type="nucleotide sequence ID" value="NZ_CP058627.1"/>
</dbReference>
<dbReference type="EMBL" id="CP058627">
    <property type="protein sequence ID" value="QLG86821.1"/>
    <property type="molecule type" value="Genomic_DNA"/>
</dbReference>
<dbReference type="NCBIfam" id="TIGR03467">
    <property type="entry name" value="HpnE"/>
    <property type="match status" value="1"/>
</dbReference>
<dbReference type="InterPro" id="IPR002937">
    <property type="entry name" value="Amino_oxidase"/>
</dbReference>
<accession>A0A7H9BFY2</accession>
<dbReference type="KEGG" id="chiz:HQ393_00385"/>
<dbReference type="InterPro" id="IPR017830">
    <property type="entry name" value="SQase_HpnE"/>
</dbReference>
<evidence type="ECO:0000313" key="2">
    <source>
        <dbReference type="EMBL" id="QLG86821.1"/>
    </source>
</evidence>
<evidence type="ECO:0000313" key="3">
    <source>
        <dbReference type="Proteomes" id="UP000509597"/>
    </source>
</evidence>
<dbReference type="PANTHER" id="PTHR42923">
    <property type="entry name" value="PROTOPORPHYRINOGEN OXIDASE"/>
    <property type="match status" value="1"/>
</dbReference>
<dbReference type="AlphaFoldDB" id="A0A7H9BFY2"/>
<feature type="domain" description="Amine oxidase" evidence="1">
    <location>
        <begin position="19"/>
        <end position="460"/>
    </location>
</feature>